<evidence type="ECO:0000313" key="3">
    <source>
        <dbReference type="Proteomes" id="UP000017396"/>
    </source>
</evidence>
<dbReference type="EMBL" id="CP003587">
    <property type="protein sequence ID" value="AGY58202.1"/>
    <property type="molecule type" value="Genomic_DNA"/>
</dbReference>
<accession>U5QGU5</accession>
<proteinExistence type="predicted"/>
<dbReference type="KEGG" id="glj:GKIL_1956"/>
<dbReference type="Pfam" id="PF00805">
    <property type="entry name" value="Pentapeptide"/>
    <property type="match status" value="3"/>
</dbReference>
<sequence>MSPENRDPILGGRLSAIDAPAIGGFAGLKMRLLQSPSACERREALPGVIEYGEKGLALAVTVLEQDTCLEVRQRAWELLAIYAGAMLEADLSERLPLRAVGGRRGLILRYERGENLAFADLRKENLCRMNLSFACLQYADLSGADLGRSVNLKQADLRGARLVETNLRGIYAREARLNKANLRGADLQGANLGCADLRAARLEGTNLRRARLEGADLREVCLEGADLRGASLSGTRLEGARLRGASLLGADLRCTAIEGVGWEEVDLRGAIFPDGSRVKPDSW</sequence>
<dbReference type="Proteomes" id="UP000017396">
    <property type="component" value="Chromosome"/>
</dbReference>
<reference evidence="2 3" key="1">
    <citation type="journal article" date="2013" name="PLoS ONE">
        <title>Cultivation and Complete Genome Sequencing of Gloeobacter kilaueensis sp. nov., from a Lava Cave in Kilauea Caldera, Hawai'i.</title>
        <authorList>
            <person name="Saw J.H."/>
            <person name="Schatz M."/>
            <person name="Brown M.V."/>
            <person name="Kunkel D.D."/>
            <person name="Foster J.S."/>
            <person name="Shick H."/>
            <person name="Christensen S."/>
            <person name="Hou S."/>
            <person name="Wan X."/>
            <person name="Donachie S.P."/>
        </authorList>
    </citation>
    <scope>NUCLEOTIDE SEQUENCE [LARGE SCALE GENOMIC DNA]</scope>
    <source>
        <strain evidence="3">JS</strain>
    </source>
</reference>
<dbReference type="Gene3D" id="2.160.20.80">
    <property type="entry name" value="E3 ubiquitin-protein ligase SopA"/>
    <property type="match status" value="1"/>
</dbReference>
<protein>
    <submittedName>
        <fullName evidence="2">Pentapeptide repeat-containing protein</fullName>
    </submittedName>
</protein>
<dbReference type="PANTHER" id="PTHR47485">
    <property type="entry name" value="THYLAKOID LUMENAL 17.4 KDA PROTEIN, CHLOROPLASTIC"/>
    <property type="match status" value="1"/>
</dbReference>
<evidence type="ECO:0000256" key="1">
    <source>
        <dbReference type="ARBA" id="ARBA00022737"/>
    </source>
</evidence>
<evidence type="ECO:0000313" key="2">
    <source>
        <dbReference type="EMBL" id="AGY58202.1"/>
    </source>
</evidence>
<dbReference type="AlphaFoldDB" id="U5QGU5"/>
<keyword evidence="1" id="KW-0677">Repeat</keyword>
<dbReference type="OrthoDB" id="422309at2"/>
<dbReference type="InterPro" id="IPR001646">
    <property type="entry name" value="5peptide_repeat"/>
</dbReference>
<keyword evidence="3" id="KW-1185">Reference proteome</keyword>
<dbReference type="STRING" id="1183438.GKIL_1956"/>
<name>U5QGU5_GLOK1</name>
<dbReference type="RefSeq" id="WP_023173326.1">
    <property type="nucleotide sequence ID" value="NC_022600.1"/>
</dbReference>
<dbReference type="eggNOG" id="COG1357">
    <property type="taxonomic scope" value="Bacteria"/>
</dbReference>
<organism evidence="2 3">
    <name type="scientific">Gloeobacter kilaueensis (strain ATCC BAA-2537 / CCAP 1431/1 / ULC 316 / JS1)</name>
    <dbReference type="NCBI Taxonomy" id="1183438"/>
    <lineage>
        <taxon>Bacteria</taxon>
        <taxon>Bacillati</taxon>
        <taxon>Cyanobacteriota</taxon>
        <taxon>Cyanophyceae</taxon>
        <taxon>Gloeobacterales</taxon>
        <taxon>Gloeobacteraceae</taxon>
        <taxon>Gloeobacter</taxon>
    </lineage>
</organism>
<gene>
    <name evidence="2" type="ORF">GKIL_1956</name>
</gene>
<dbReference type="PANTHER" id="PTHR47485:SF1">
    <property type="entry name" value="THYLAKOID LUMENAL 17.4 KDA PROTEIN, CHLOROPLASTIC"/>
    <property type="match status" value="1"/>
</dbReference>
<dbReference type="HOGENOM" id="CLU_033401_11_3_3"/>
<dbReference type="SUPFAM" id="SSF141571">
    <property type="entry name" value="Pentapeptide repeat-like"/>
    <property type="match status" value="1"/>
</dbReference>